<dbReference type="SUPFAM" id="SSF50978">
    <property type="entry name" value="WD40 repeat-like"/>
    <property type="match status" value="1"/>
</dbReference>
<dbReference type="RefSeq" id="XP_006823495.1">
    <property type="nucleotide sequence ID" value="XM_006823432.1"/>
</dbReference>
<dbReference type="Proteomes" id="UP000694865">
    <property type="component" value="Unplaced"/>
</dbReference>
<dbReference type="InterPro" id="IPR001680">
    <property type="entry name" value="WD40_rpt"/>
</dbReference>
<sequence length="474" mass="52915">MSGFFIKSPSLGRKPKTQVGIKKKKAVKGAAGDVPALKRKRKQFKNEEIESDSEAEGDKETAKAESGSESDTEDETPQEKRLRLTKQYLAELEAQEREKKESDELLNDAISHRLHEEVLEQAGKLQKQVASDYQEPSLDDMHVLRGHQLSTTCLVISPDNKHVFSASKDCSIIKWNIDSRKKEHVIPGGRKGTENKHKGHTAHVLCLAISSDGKFLASGCRNKVIHIWDPSTCELLHTFKGHRDAISGLSFRRNSHQLFSSSHDRSVKIWDLDEMAYVETLFGHQDSITGIDSLTRERAITCGGRDGTIRIWKVVEESQLVFHGHQGSIDCVQLVNEGHFISGADDGSIALWSVMKKKPSCILHNAHSNSTNERIVDENWITSVGALQSTDLVASAGSKDGNIRLWQCGKDFKTLTPLFKIPIIGFVNALKFSNDGSMLVAGVGQEHKLGRWWRIKEAKNSIVIIKLKKKEQET</sequence>
<dbReference type="SMART" id="SM00320">
    <property type="entry name" value="WD40"/>
    <property type="match status" value="7"/>
</dbReference>
<dbReference type="InterPro" id="IPR039241">
    <property type="entry name" value="Rrp9-like"/>
</dbReference>
<evidence type="ECO:0000256" key="2">
    <source>
        <dbReference type="ARBA" id="ARBA00022574"/>
    </source>
</evidence>
<protein>
    <submittedName>
        <fullName evidence="8">U3 small nucleolar RNA-interacting protein 2-like</fullName>
    </submittedName>
</protein>
<gene>
    <name evidence="8" type="primary">LOC100376387</name>
</gene>
<feature type="repeat" description="WD" evidence="5">
    <location>
        <begin position="322"/>
        <end position="354"/>
    </location>
</feature>
<comment type="subcellular location">
    <subcellularLocation>
        <location evidence="1">Nucleus</location>
    </subcellularLocation>
</comment>
<evidence type="ECO:0000256" key="6">
    <source>
        <dbReference type="SAM" id="MobiDB-lite"/>
    </source>
</evidence>
<keyword evidence="4" id="KW-0539">Nucleus</keyword>
<evidence type="ECO:0000313" key="7">
    <source>
        <dbReference type="Proteomes" id="UP000694865"/>
    </source>
</evidence>
<feature type="compositionally biased region" description="Basic residues" evidence="6">
    <location>
        <begin position="13"/>
        <end position="27"/>
    </location>
</feature>
<accession>A0ABM0MU04</accession>
<dbReference type="PRINTS" id="PR00320">
    <property type="entry name" value="GPROTEINBRPT"/>
</dbReference>
<dbReference type="Pfam" id="PF00400">
    <property type="entry name" value="WD40"/>
    <property type="match status" value="6"/>
</dbReference>
<organism evidence="7 8">
    <name type="scientific">Saccoglossus kowalevskii</name>
    <name type="common">Acorn worm</name>
    <dbReference type="NCBI Taxonomy" id="10224"/>
    <lineage>
        <taxon>Eukaryota</taxon>
        <taxon>Metazoa</taxon>
        <taxon>Hemichordata</taxon>
        <taxon>Enteropneusta</taxon>
        <taxon>Harrimaniidae</taxon>
        <taxon>Saccoglossus</taxon>
    </lineage>
</organism>
<evidence type="ECO:0000313" key="8">
    <source>
        <dbReference type="RefSeq" id="XP_006823495.1"/>
    </source>
</evidence>
<keyword evidence="3" id="KW-0677">Repeat</keyword>
<dbReference type="InterPro" id="IPR020472">
    <property type="entry name" value="WD40_PAC1"/>
</dbReference>
<proteinExistence type="predicted"/>
<dbReference type="InterPro" id="IPR015943">
    <property type="entry name" value="WD40/YVTN_repeat-like_dom_sf"/>
</dbReference>
<dbReference type="Gene3D" id="2.130.10.10">
    <property type="entry name" value="YVTN repeat-like/Quinoprotein amine dehydrogenase"/>
    <property type="match status" value="1"/>
</dbReference>
<dbReference type="PROSITE" id="PS00678">
    <property type="entry name" value="WD_REPEATS_1"/>
    <property type="match status" value="1"/>
</dbReference>
<dbReference type="PANTHER" id="PTHR19865:SF0">
    <property type="entry name" value="U3 SMALL NUCLEOLAR RNA-INTERACTING PROTEIN 2"/>
    <property type="match status" value="1"/>
</dbReference>
<dbReference type="PROSITE" id="PS50294">
    <property type="entry name" value="WD_REPEATS_REGION"/>
    <property type="match status" value="4"/>
</dbReference>
<reference evidence="8" key="1">
    <citation type="submission" date="2025-08" db="UniProtKB">
        <authorList>
            <consortium name="RefSeq"/>
        </authorList>
    </citation>
    <scope>IDENTIFICATION</scope>
    <source>
        <tissue evidence="8">Testes</tissue>
    </source>
</reference>
<name>A0ABM0MU04_SACKO</name>
<evidence type="ECO:0000256" key="1">
    <source>
        <dbReference type="ARBA" id="ARBA00004123"/>
    </source>
</evidence>
<dbReference type="InterPro" id="IPR036322">
    <property type="entry name" value="WD40_repeat_dom_sf"/>
</dbReference>
<keyword evidence="7" id="KW-1185">Reference proteome</keyword>
<evidence type="ECO:0000256" key="3">
    <source>
        <dbReference type="ARBA" id="ARBA00022737"/>
    </source>
</evidence>
<feature type="repeat" description="WD" evidence="5">
    <location>
        <begin position="239"/>
        <end position="280"/>
    </location>
</feature>
<dbReference type="InterPro" id="IPR019775">
    <property type="entry name" value="WD40_repeat_CS"/>
</dbReference>
<dbReference type="PANTHER" id="PTHR19865">
    <property type="entry name" value="U3 SMALL NUCLEOLAR RNA INTERACTING PROTEIN 2"/>
    <property type="match status" value="1"/>
</dbReference>
<feature type="region of interest" description="Disordered" evidence="6">
    <location>
        <begin position="1"/>
        <end position="82"/>
    </location>
</feature>
<feature type="repeat" description="WD" evidence="5">
    <location>
        <begin position="197"/>
        <end position="238"/>
    </location>
</feature>
<feature type="repeat" description="WD" evidence="5">
    <location>
        <begin position="281"/>
        <end position="322"/>
    </location>
</feature>
<feature type="repeat" description="WD" evidence="5">
    <location>
        <begin position="144"/>
        <end position="185"/>
    </location>
</feature>
<evidence type="ECO:0000256" key="5">
    <source>
        <dbReference type="PROSITE-ProRule" id="PRU00221"/>
    </source>
</evidence>
<evidence type="ECO:0000256" key="4">
    <source>
        <dbReference type="ARBA" id="ARBA00023242"/>
    </source>
</evidence>
<dbReference type="CDD" id="cd00200">
    <property type="entry name" value="WD40"/>
    <property type="match status" value="1"/>
</dbReference>
<dbReference type="GeneID" id="100376387"/>
<dbReference type="PROSITE" id="PS50082">
    <property type="entry name" value="WD_REPEATS_2"/>
    <property type="match status" value="5"/>
</dbReference>
<keyword evidence="2 5" id="KW-0853">WD repeat</keyword>